<dbReference type="InterPro" id="IPR010623">
    <property type="entry name" value="IcmF_C"/>
</dbReference>
<evidence type="ECO:0000259" key="1">
    <source>
        <dbReference type="Pfam" id="PF06744"/>
    </source>
</evidence>
<protein>
    <recommendedName>
        <fullName evidence="1">Type VI secretion system IcmF C-terminal domain-containing protein</fullName>
    </recommendedName>
</protein>
<sequence length="86" mass="9349">MREGNESKLTLIGVSGGAPRSISFSGPWAQFRLFGAGQLTGVQEGTFSVRFNVDGGAMVYRVHTDTEDNPFTGGLFSQFRLPDTLY</sequence>
<evidence type="ECO:0000313" key="3">
    <source>
        <dbReference type="Proteomes" id="UP000004564"/>
    </source>
</evidence>
<gene>
    <name evidence="2" type="ORF">SEENIN0B_01095</name>
</gene>
<dbReference type="EMBL" id="AFYI01000002">
    <property type="protein sequence ID" value="EHB41244.1"/>
    <property type="molecule type" value="Genomic_DNA"/>
</dbReference>
<organism evidence="2 3">
    <name type="scientific">Salmonella enterica subsp. enterica serovar Infantis str. SARB27</name>
    <dbReference type="NCBI Taxonomy" id="596155"/>
    <lineage>
        <taxon>Bacteria</taxon>
        <taxon>Pseudomonadati</taxon>
        <taxon>Pseudomonadota</taxon>
        <taxon>Gammaproteobacteria</taxon>
        <taxon>Enterobacterales</taxon>
        <taxon>Enterobacteriaceae</taxon>
        <taxon>Salmonella</taxon>
    </lineage>
</organism>
<dbReference type="InterPro" id="IPR053156">
    <property type="entry name" value="T6SS_TssM-like"/>
</dbReference>
<proteinExistence type="predicted"/>
<dbReference type="Proteomes" id="UP000004564">
    <property type="component" value="Chromosome"/>
</dbReference>
<name>A0A6C8G5L2_SALIN</name>
<feature type="domain" description="Type VI secretion system IcmF C-terminal" evidence="1">
    <location>
        <begin position="3"/>
        <end position="65"/>
    </location>
</feature>
<reference evidence="2 3" key="1">
    <citation type="submission" date="2011-09" db="EMBL/GenBank/DDBJ databases">
        <authorList>
            <person name="McClelland M."/>
            <person name="Clifton S."/>
            <person name="Porwollik S."/>
            <person name="Cheng P."/>
            <person name="Wollam A."/>
            <person name="Wang C."/>
            <person name="Pepin K."/>
            <person name="Bhonagiri V."/>
            <person name="Fulton R."/>
            <person name="Fulton L.F."/>
            <person name="Delehaunty K."/>
            <person name="Fronick C."/>
            <person name="O'Laughlin M."/>
            <person name="Godfrey J."/>
            <person name="Waligorski J."/>
            <person name="Appelbaum E."/>
            <person name="Farmer C."/>
            <person name="Strong C."/>
            <person name="Tomlinson C."/>
            <person name="Hou S."/>
            <person name="Minx P."/>
            <person name="Warren W."/>
            <person name="Wilson R.K."/>
        </authorList>
    </citation>
    <scope>NUCLEOTIDE SEQUENCE [LARGE SCALE GENOMIC DNA]</scope>
    <source>
        <strain evidence="3">SARB 27</strain>
    </source>
</reference>
<accession>A0A6C8G5L2</accession>
<dbReference type="PANTHER" id="PTHR36153:SF5">
    <property type="entry name" value="EXPORTED PROTEIN"/>
    <property type="match status" value="1"/>
</dbReference>
<evidence type="ECO:0000313" key="2">
    <source>
        <dbReference type="EMBL" id="EHB41244.1"/>
    </source>
</evidence>
<dbReference type="Pfam" id="PF06744">
    <property type="entry name" value="IcmF_C"/>
    <property type="match status" value="1"/>
</dbReference>
<comment type="caution">
    <text evidence="2">The sequence shown here is derived from an EMBL/GenBank/DDBJ whole genome shotgun (WGS) entry which is preliminary data.</text>
</comment>
<dbReference type="AlphaFoldDB" id="A0A6C8G5L2"/>
<dbReference type="PANTHER" id="PTHR36153">
    <property type="entry name" value="INNER MEMBRANE PROTEIN-RELATED"/>
    <property type="match status" value="1"/>
</dbReference>